<evidence type="ECO:0000259" key="4">
    <source>
        <dbReference type="SMART" id="SM00829"/>
    </source>
</evidence>
<dbReference type="InterPro" id="IPR035965">
    <property type="entry name" value="PAS-like_dom_sf"/>
</dbReference>
<dbReference type="SUPFAM" id="SSF50129">
    <property type="entry name" value="GroES-like"/>
    <property type="match status" value="1"/>
</dbReference>
<dbReference type="NCBIfam" id="TIGR02824">
    <property type="entry name" value="quinone_pig3"/>
    <property type="match status" value="1"/>
</dbReference>
<evidence type="ECO:0000313" key="6">
    <source>
        <dbReference type="Proteomes" id="UP000245999"/>
    </source>
</evidence>
<dbReference type="Pfam" id="PF08240">
    <property type="entry name" value="ADH_N"/>
    <property type="match status" value="1"/>
</dbReference>
<reference evidence="6" key="1">
    <citation type="submission" date="2018-04" db="EMBL/GenBank/DDBJ databases">
        <title>Complete genome of Antarctic heterotrophic bacterium Hymenobacter nivis.</title>
        <authorList>
            <person name="Terashima M."/>
        </authorList>
    </citation>
    <scope>NUCLEOTIDE SEQUENCE [LARGE SCALE GENOMIC DNA]</scope>
    <source>
        <strain evidence="6">NBRC 111535</strain>
    </source>
</reference>
<dbReference type="InterPro" id="IPR013154">
    <property type="entry name" value="ADH-like_N"/>
</dbReference>
<dbReference type="Gene3D" id="3.40.50.720">
    <property type="entry name" value="NAD(P)-binding Rossmann-like Domain"/>
    <property type="match status" value="1"/>
</dbReference>
<dbReference type="Pfam" id="PF08447">
    <property type="entry name" value="PAS_3"/>
    <property type="match status" value="1"/>
</dbReference>
<proteinExistence type="predicted"/>
<dbReference type="SUPFAM" id="SSF51735">
    <property type="entry name" value="NAD(P)-binding Rossmann-fold domains"/>
    <property type="match status" value="1"/>
</dbReference>
<evidence type="ECO:0000256" key="2">
    <source>
        <dbReference type="ARBA" id="ARBA00023002"/>
    </source>
</evidence>
<dbReference type="SMART" id="SM00829">
    <property type="entry name" value="PKS_ER"/>
    <property type="match status" value="1"/>
</dbReference>
<dbReference type="Pfam" id="PF13602">
    <property type="entry name" value="ADH_zinc_N_2"/>
    <property type="match status" value="1"/>
</dbReference>
<evidence type="ECO:0000256" key="3">
    <source>
        <dbReference type="SAM" id="MobiDB-lite"/>
    </source>
</evidence>
<accession>A0A2Z3GHJ5</accession>
<name>A0A2Z3GHJ5_9BACT</name>
<dbReference type="SMART" id="SM00086">
    <property type="entry name" value="PAC"/>
    <property type="match status" value="1"/>
</dbReference>
<feature type="compositionally biased region" description="Low complexity" evidence="3">
    <location>
        <begin position="21"/>
        <end position="30"/>
    </location>
</feature>
<dbReference type="InterPro" id="IPR014189">
    <property type="entry name" value="Quinone_OxRdtase_PIG3"/>
</dbReference>
<feature type="domain" description="Enoyl reductase (ER)" evidence="4">
    <location>
        <begin position="152"/>
        <end position="462"/>
    </location>
</feature>
<feature type="region of interest" description="Disordered" evidence="3">
    <location>
        <begin position="1"/>
        <end position="39"/>
    </location>
</feature>
<organism evidence="5 6">
    <name type="scientific">Hymenobacter nivis</name>
    <dbReference type="NCBI Taxonomy" id="1850093"/>
    <lineage>
        <taxon>Bacteria</taxon>
        <taxon>Pseudomonadati</taxon>
        <taxon>Bacteroidota</taxon>
        <taxon>Cytophagia</taxon>
        <taxon>Cytophagales</taxon>
        <taxon>Hymenobacteraceae</taxon>
        <taxon>Hymenobacter</taxon>
    </lineage>
</organism>
<dbReference type="AlphaFoldDB" id="A0A2Z3GHJ5"/>
<dbReference type="Proteomes" id="UP000245999">
    <property type="component" value="Chromosome"/>
</dbReference>
<dbReference type="OrthoDB" id="648910at2"/>
<feature type="compositionally biased region" description="Basic residues" evidence="3">
    <location>
        <begin position="1"/>
        <end position="14"/>
    </location>
</feature>
<dbReference type="EMBL" id="CP029145">
    <property type="protein sequence ID" value="AWM31691.1"/>
    <property type="molecule type" value="Genomic_DNA"/>
</dbReference>
<gene>
    <name evidence="5" type="ORF">DDQ68_02135</name>
</gene>
<evidence type="ECO:0000313" key="5">
    <source>
        <dbReference type="EMBL" id="AWM31691.1"/>
    </source>
</evidence>
<dbReference type="CDD" id="cd05276">
    <property type="entry name" value="p53_inducible_oxidoreductase"/>
    <property type="match status" value="1"/>
</dbReference>
<dbReference type="Gene3D" id="3.30.450.20">
    <property type="entry name" value="PAS domain"/>
    <property type="match status" value="1"/>
</dbReference>
<sequence>MDRFHRLHAGRQRGPRYVEQPAAPRRPGPGVRRGHSLATGDDDEIEYRFRAADGSYRWFLGQARPWRDAQGAPHHLVWHVHRHPRPEAGSRATAKLLRRPRSQGDVPQPGAGAPSAGFAAAGCQVTAARRRPYRAPYSSALPMKAITIRQAGGPDVLQLGDAPTPRPAAGQVLVRVQAAGVNRPDVLLRQGKYAGSGDVAGTVPGLEIAGVVVACGPGAPRWQPGDAVCALLASGGYAEYAVVDARHCLPVPAGLSPVEAAALPETVFTVWHNVFQRGALQPGETLLVHGGSSGIGTTAIQLAHALGSRVATTAGSAAKCAACRELGADWAINYKTEDFEEVLKGAGVDVVLDMVGGDYIAKNLRLLNDDGRLVFINAMQGAAGAFNALELMQRRLTITGSTLRPRSADFKAVLATAVEQHVWPLVAAGKLRPLIHQTFPLAEAAAAHRLLESSAHIGKIVLEVGK</sequence>
<dbReference type="PANTHER" id="PTHR48106">
    <property type="entry name" value="QUINONE OXIDOREDUCTASE PIG3-RELATED"/>
    <property type="match status" value="1"/>
</dbReference>
<dbReference type="PANTHER" id="PTHR48106:SF8">
    <property type="entry name" value="OS02G0805600 PROTEIN"/>
    <property type="match status" value="1"/>
</dbReference>
<keyword evidence="1" id="KW-0521">NADP</keyword>
<dbReference type="InterPro" id="IPR036291">
    <property type="entry name" value="NAD(P)-bd_dom_sf"/>
</dbReference>
<dbReference type="Gene3D" id="3.90.180.10">
    <property type="entry name" value="Medium-chain alcohol dehydrogenases, catalytic domain"/>
    <property type="match status" value="1"/>
</dbReference>
<dbReference type="InterPro" id="IPR020843">
    <property type="entry name" value="ER"/>
</dbReference>
<dbReference type="InterPro" id="IPR001610">
    <property type="entry name" value="PAC"/>
</dbReference>
<keyword evidence="6" id="KW-1185">Reference proteome</keyword>
<dbReference type="KEGG" id="hnv:DDQ68_02135"/>
<dbReference type="InterPro" id="IPR013655">
    <property type="entry name" value="PAS_fold_3"/>
</dbReference>
<dbReference type="InterPro" id="IPR011032">
    <property type="entry name" value="GroES-like_sf"/>
</dbReference>
<evidence type="ECO:0000256" key="1">
    <source>
        <dbReference type="ARBA" id="ARBA00022857"/>
    </source>
</evidence>
<keyword evidence="2" id="KW-0560">Oxidoreductase</keyword>
<dbReference type="SUPFAM" id="SSF55785">
    <property type="entry name" value="PYP-like sensor domain (PAS domain)"/>
    <property type="match status" value="1"/>
</dbReference>
<protein>
    <recommendedName>
        <fullName evidence="4">Enoyl reductase (ER) domain-containing protein</fullName>
    </recommendedName>
</protein>
<dbReference type="GO" id="GO:0016651">
    <property type="term" value="F:oxidoreductase activity, acting on NAD(P)H"/>
    <property type="evidence" value="ECO:0007669"/>
    <property type="project" value="TreeGrafter"/>
</dbReference>
<dbReference type="GO" id="GO:0070402">
    <property type="term" value="F:NADPH binding"/>
    <property type="evidence" value="ECO:0007669"/>
    <property type="project" value="TreeGrafter"/>
</dbReference>